<name>A0ABD0LRV4_9CAEN</name>
<feature type="transmembrane region" description="Helical" evidence="5">
    <location>
        <begin position="427"/>
        <end position="449"/>
    </location>
</feature>
<proteinExistence type="predicted"/>
<feature type="transmembrane region" description="Helical" evidence="5">
    <location>
        <begin position="79"/>
        <end position="98"/>
    </location>
</feature>
<keyword evidence="2 5" id="KW-0812">Transmembrane</keyword>
<sequence length="508" mass="55967">MAAGHKACVNTLRKITVEPVLLLYMYASYLSFSAFMAITYDKSCLSLYNSTFCTDLDNKTFAKVHKSQQDDVQATSSGWMMRSNIAMGVPSTLSLLLWMGSWGDRVGRRLPLVVPCAGDVLYSVCNLINAIYMDASPAFLMIGQVFSGLSGGYLAMLMASYTYLTHLASPDRRMMRVGVAEAAVFLAGTISVFLSGKLVDTLGFVPVFGISLGCQVAAFVYAIFILPDIKPTLEEKGDNSTGRCQGVFLRPLRDMWTFVTTSRDSQTRLHLTLLILVINILQFCTTGEGDVLLLYLKRAPRSWSYTTYGYFKGAENFTRGATVLIILPLLKQLTSLRDTTLIMAGHVSKMAGLILLGLAKETWVIFLVVGVAALQGFPSAGLRASMAGLVNKNEQGRLFGVVAATESITSSLSTVAFNGLYPLTLDFYDGFCFQMAAFLVFICFFVVLYQHVTFKRSGILNAQGDRNKETKESEGRMSGRGSYRRHRIIPLNLAVERSLSRDPQQNYT</sequence>
<evidence type="ECO:0000256" key="3">
    <source>
        <dbReference type="ARBA" id="ARBA00022989"/>
    </source>
</evidence>
<evidence type="ECO:0000256" key="5">
    <source>
        <dbReference type="SAM" id="Phobius"/>
    </source>
</evidence>
<evidence type="ECO:0000313" key="7">
    <source>
        <dbReference type="Proteomes" id="UP001519460"/>
    </source>
</evidence>
<comment type="caution">
    <text evidence="6">The sequence shown here is derived from an EMBL/GenBank/DDBJ whole genome shotgun (WGS) entry which is preliminary data.</text>
</comment>
<keyword evidence="3 5" id="KW-1133">Transmembrane helix</keyword>
<feature type="transmembrane region" description="Helical" evidence="5">
    <location>
        <begin position="110"/>
        <end position="132"/>
    </location>
</feature>
<reference evidence="6 7" key="1">
    <citation type="journal article" date="2023" name="Sci. Data">
        <title>Genome assembly of the Korean intertidal mud-creeper Batillaria attramentaria.</title>
        <authorList>
            <person name="Patra A.K."/>
            <person name="Ho P.T."/>
            <person name="Jun S."/>
            <person name="Lee S.J."/>
            <person name="Kim Y."/>
            <person name="Won Y.J."/>
        </authorList>
    </citation>
    <scope>NUCLEOTIDE SEQUENCE [LARGE SCALE GENOMIC DNA]</scope>
    <source>
        <strain evidence="6">Wonlab-2016</strain>
    </source>
</reference>
<dbReference type="GO" id="GO:0016020">
    <property type="term" value="C:membrane"/>
    <property type="evidence" value="ECO:0007669"/>
    <property type="project" value="UniProtKB-SubCell"/>
</dbReference>
<gene>
    <name evidence="6" type="ORF">BaRGS_00006977</name>
</gene>
<feature type="transmembrane region" description="Helical" evidence="5">
    <location>
        <begin position="138"/>
        <end position="164"/>
    </location>
</feature>
<feature type="transmembrane region" description="Helical" evidence="5">
    <location>
        <begin position="202"/>
        <end position="226"/>
    </location>
</feature>
<dbReference type="InterPro" id="IPR011701">
    <property type="entry name" value="MFS"/>
</dbReference>
<dbReference type="SUPFAM" id="SSF103473">
    <property type="entry name" value="MFS general substrate transporter"/>
    <property type="match status" value="1"/>
</dbReference>
<feature type="transmembrane region" description="Helical" evidence="5">
    <location>
        <begin position="21"/>
        <end position="40"/>
    </location>
</feature>
<comment type="subcellular location">
    <subcellularLocation>
        <location evidence="1">Membrane</location>
        <topology evidence="1">Multi-pass membrane protein</topology>
    </subcellularLocation>
</comment>
<feature type="transmembrane region" description="Helical" evidence="5">
    <location>
        <begin position="176"/>
        <end position="196"/>
    </location>
</feature>
<accession>A0ABD0LRV4</accession>
<keyword evidence="7" id="KW-1185">Reference proteome</keyword>
<protein>
    <recommendedName>
        <fullName evidence="8">Proton-coupled folate transporter</fullName>
    </recommendedName>
</protein>
<evidence type="ECO:0000256" key="4">
    <source>
        <dbReference type="ARBA" id="ARBA00023136"/>
    </source>
</evidence>
<dbReference type="Gene3D" id="1.20.1250.20">
    <property type="entry name" value="MFS general substrate transporter like domains"/>
    <property type="match status" value="1"/>
</dbReference>
<evidence type="ECO:0000256" key="2">
    <source>
        <dbReference type="ARBA" id="ARBA00022692"/>
    </source>
</evidence>
<dbReference type="EMBL" id="JACVVK020000029">
    <property type="protein sequence ID" value="KAK7501891.1"/>
    <property type="molecule type" value="Genomic_DNA"/>
</dbReference>
<dbReference type="PANTHER" id="PTHR23507:SF1">
    <property type="entry name" value="FI18259P1-RELATED"/>
    <property type="match status" value="1"/>
</dbReference>
<organism evidence="6 7">
    <name type="scientific">Batillaria attramentaria</name>
    <dbReference type="NCBI Taxonomy" id="370345"/>
    <lineage>
        <taxon>Eukaryota</taxon>
        <taxon>Metazoa</taxon>
        <taxon>Spiralia</taxon>
        <taxon>Lophotrochozoa</taxon>
        <taxon>Mollusca</taxon>
        <taxon>Gastropoda</taxon>
        <taxon>Caenogastropoda</taxon>
        <taxon>Sorbeoconcha</taxon>
        <taxon>Cerithioidea</taxon>
        <taxon>Batillariidae</taxon>
        <taxon>Batillaria</taxon>
    </lineage>
</organism>
<dbReference type="Pfam" id="PF07690">
    <property type="entry name" value="MFS_1"/>
    <property type="match status" value="1"/>
</dbReference>
<dbReference type="PANTHER" id="PTHR23507">
    <property type="entry name" value="ZGC:174356"/>
    <property type="match status" value="1"/>
</dbReference>
<dbReference type="AlphaFoldDB" id="A0ABD0LRV4"/>
<dbReference type="Proteomes" id="UP001519460">
    <property type="component" value="Unassembled WGS sequence"/>
</dbReference>
<evidence type="ECO:0000313" key="6">
    <source>
        <dbReference type="EMBL" id="KAK7501891.1"/>
    </source>
</evidence>
<evidence type="ECO:0000256" key="1">
    <source>
        <dbReference type="ARBA" id="ARBA00004141"/>
    </source>
</evidence>
<evidence type="ECO:0008006" key="8">
    <source>
        <dbReference type="Google" id="ProtNLM"/>
    </source>
</evidence>
<keyword evidence="4 5" id="KW-0472">Membrane</keyword>
<dbReference type="InterPro" id="IPR036259">
    <property type="entry name" value="MFS_trans_sf"/>
</dbReference>